<comment type="caution">
    <text evidence="3">The sequence shown here is derived from an EMBL/GenBank/DDBJ whole genome shotgun (WGS) entry which is preliminary data.</text>
</comment>
<evidence type="ECO:0000313" key="4">
    <source>
        <dbReference type="Proteomes" id="UP001153069"/>
    </source>
</evidence>
<reference evidence="3" key="1">
    <citation type="submission" date="2020-06" db="EMBL/GenBank/DDBJ databases">
        <authorList>
            <consortium name="Plant Systems Biology data submission"/>
        </authorList>
    </citation>
    <scope>NUCLEOTIDE SEQUENCE</scope>
    <source>
        <strain evidence="3">D6</strain>
    </source>
</reference>
<dbReference type="AlphaFoldDB" id="A0A9N8EJM6"/>
<feature type="region of interest" description="Disordered" evidence="1">
    <location>
        <begin position="103"/>
        <end position="139"/>
    </location>
</feature>
<dbReference type="Proteomes" id="UP001153069">
    <property type="component" value="Unassembled WGS sequence"/>
</dbReference>
<dbReference type="InterPro" id="IPR049227">
    <property type="entry name" value="DUF6824"/>
</dbReference>
<sequence>MSAEVAALPLTGIKHPGINDVMFGRGGETNYHIGNHRFRVLADEHRSSYRGSSRKDKAIVVHEVVRIWRERKGRFLTKTDPEKGDDSLWHDVGDEVAKKKAAKILSEKSSSRQRGKAEKAGADGGNGKRPAENSPAGERPCKIRAVDGAISANVAATTATAAASTSLAMPQSAATAAWIRQSALLRGQAQLPPSMQLPAAPQAARLPPNPLQQLAGLATPNNLLGGGLSTLDLLRLRNNPLAMPTTLPGTSIGALPCIGASSLPPRALAAVADALVAQEEQQRAVAAASTSRTVLANSILMRNLTTLQNGNPFAAAASRNNGRSHLGLSAEQLKQLVRDSQPAGSGRDPEECKRPADSNGKS</sequence>
<keyword evidence="4" id="KW-1185">Reference proteome</keyword>
<feature type="domain" description="DUF6824" evidence="2">
    <location>
        <begin position="20"/>
        <end position="106"/>
    </location>
</feature>
<feature type="compositionally biased region" description="Basic and acidic residues" evidence="1">
    <location>
        <begin position="105"/>
        <end position="121"/>
    </location>
</feature>
<dbReference type="Pfam" id="PF20710">
    <property type="entry name" value="DUF6824"/>
    <property type="match status" value="1"/>
</dbReference>
<evidence type="ECO:0000259" key="2">
    <source>
        <dbReference type="Pfam" id="PF20710"/>
    </source>
</evidence>
<feature type="compositionally biased region" description="Basic and acidic residues" evidence="1">
    <location>
        <begin position="347"/>
        <end position="356"/>
    </location>
</feature>
<gene>
    <name evidence="3" type="ORF">SEMRO_1063_G237160.1</name>
</gene>
<dbReference type="EMBL" id="CAICTM010001061">
    <property type="protein sequence ID" value="CAB9519994.1"/>
    <property type="molecule type" value="Genomic_DNA"/>
</dbReference>
<evidence type="ECO:0000313" key="3">
    <source>
        <dbReference type="EMBL" id="CAB9519994.1"/>
    </source>
</evidence>
<feature type="region of interest" description="Disordered" evidence="1">
    <location>
        <begin position="330"/>
        <end position="362"/>
    </location>
</feature>
<proteinExistence type="predicted"/>
<organism evidence="3 4">
    <name type="scientific">Seminavis robusta</name>
    <dbReference type="NCBI Taxonomy" id="568900"/>
    <lineage>
        <taxon>Eukaryota</taxon>
        <taxon>Sar</taxon>
        <taxon>Stramenopiles</taxon>
        <taxon>Ochrophyta</taxon>
        <taxon>Bacillariophyta</taxon>
        <taxon>Bacillariophyceae</taxon>
        <taxon>Bacillariophycidae</taxon>
        <taxon>Naviculales</taxon>
        <taxon>Naviculaceae</taxon>
        <taxon>Seminavis</taxon>
    </lineage>
</organism>
<name>A0A9N8EJM6_9STRA</name>
<protein>
    <recommendedName>
        <fullName evidence="2">DUF6824 domain-containing protein</fullName>
    </recommendedName>
</protein>
<evidence type="ECO:0000256" key="1">
    <source>
        <dbReference type="SAM" id="MobiDB-lite"/>
    </source>
</evidence>
<accession>A0A9N8EJM6</accession>